<evidence type="ECO:0008006" key="3">
    <source>
        <dbReference type="Google" id="ProtNLM"/>
    </source>
</evidence>
<dbReference type="OrthoDB" id="169463at2157"/>
<keyword evidence="2" id="KW-1185">Reference proteome</keyword>
<proteinExistence type="predicted"/>
<sequence length="232" mass="25167">MPVYDRSAPDNPRVTEFDGGIEWLAHPDETGQRASHLLNGAGGPWLLDPLDIPDLDERIDAVGDLAGIAVLSNYHARDADAIAARHDLPVTVPPWLDRAADRVDASVERATTLGDSGVELTRYNPLPGYDEAIASRERNGTLYVPDALGTAPFYTVGDERLACYGILRIRPPRELFAPFVPNRILVGHGTGVFTDATAALQDALDGARRRLPTAIYRHGPTQLRGLFSALGR</sequence>
<evidence type="ECO:0000313" key="2">
    <source>
        <dbReference type="Proteomes" id="UP000315385"/>
    </source>
</evidence>
<dbReference type="EMBL" id="SESI01000001">
    <property type="protein sequence ID" value="TQQ82521.1"/>
    <property type="molecule type" value="Genomic_DNA"/>
</dbReference>
<dbReference type="InterPro" id="IPR036866">
    <property type="entry name" value="RibonucZ/Hydroxyglut_hydro"/>
</dbReference>
<dbReference type="AlphaFoldDB" id="A0A544QSW7"/>
<dbReference type="Proteomes" id="UP000315385">
    <property type="component" value="Unassembled WGS sequence"/>
</dbReference>
<evidence type="ECO:0000313" key="1">
    <source>
        <dbReference type="EMBL" id="TQQ82521.1"/>
    </source>
</evidence>
<dbReference type="Gene3D" id="3.60.15.10">
    <property type="entry name" value="Ribonuclease Z/Hydroxyacylglutathione hydrolase-like"/>
    <property type="match status" value="1"/>
</dbReference>
<accession>A0A544QSW7</accession>
<comment type="caution">
    <text evidence="1">The sequence shown here is derived from an EMBL/GenBank/DDBJ whole genome shotgun (WGS) entry which is preliminary data.</text>
</comment>
<organism evidence="1 2">
    <name type="scientific">Halonotius roseus</name>
    <dbReference type="NCBI Taxonomy" id="2511997"/>
    <lineage>
        <taxon>Archaea</taxon>
        <taxon>Methanobacteriati</taxon>
        <taxon>Methanobacteriota</taxon>
        <taxon>Stenosarchaea group</taxon>
        <taxon>Halobacteria</taxon>
        <taxon>Halobacteriales</taxon>
        <taxon>Haloferacaceae</taxon>
        <taxon>Halonotius</taxon>
    </lineage>
</organism>
<reference evidence="1 2" key="1">
    <citation type="submission" date="2019-02" db="EMBL/GenBank/DDBJ databases">
        <title>Halonotius sp. a new haloqrchaeon isolated from saline water.</title>
        <authorList>
            <person name="Duran-Viseras A."/>
            <person name="Sanchez-Porro C."/>
            <person name="Ventosa A."/>
        </authorList>
    </citation>
    <scope>NUCLEOTIDE SEQUENCE [LARGE SCALE GENOMIC DNA]</scope>
    <source>
        <strain evidence="1 2">F9-27</strain>
    </source>
</reference>
<protein>
    <recommendedName>
        <fullName evidence="3">MBL fold metallo-hydrolase</fullName>
    </recommendedName>
</protein>
<name>A0A544QSW7_9EURY</name>
<gene>
    <name evidence="1" type="ORF">EWF95_05165</name>
</gene>